<dbReference type="EMBL" id="CAJNNV010012101">
    <property type="protein sequence ID" value="CAE8600382.1"/>
    <property type="molecule type" value="Genomic_DNA"/>
</dbReference>
<evidence type="ECO:0000313" key="3">
    <source>
        <dbReference type="Proteomes" id="UP000654075"/>
    </source>
</evidence>
<sequence>GTCGFRARTEPDVEVHDDSHSKGGCLPPPPGRARERAAGAPRGVGRAERARGGCPSGRVGMQEASRRDPGLEGAASGRRGRAAAPAGGAPALRPGRRSPSECGGSSVGSRP</sequence>
<feature type="region of interest" description="Disordered" evidence="1">
    <location>
        <begin position="1"/>
        <end position="111"/>
    </location>
</feature>
<evidence type="ECO:0000256" key="1">
    <source>
        <dbReference type="SAM" id="MobiDB-lite"/>
    </source>
</evidence>
<gene>
    <name evidence="2" type="ORF">PGLA1383_LOCUS18712</name>
</gene>
<evidence type="ECO:0000313" key="2">
    <source>
        <dbReference type="EMBL" id="CAE8600382.1"/>
    </source>
</evidence>
<reference evidence="2" key="1">
    <citation type="submission" date="2021-02" db="EMBL/GenBank/DDBJ databases">
        <authorList>
            <person name="Dougan E. K."/>
            <person name="Rhodes N."/>
            <person name="Thang M."/>
            <person name="Chan C."/>
        </authorList>
    </citation>
    <scope>NUCLEOTIDE SEQUENCE</scope>
</reference>
<dbReference type="Proteomes" id="UP000654075">
    <property type="component" value="Unassembled WGS sequence"/>
</dbReference>
<feature type="compositionally biased region" description="Low complexity" evidence="1">
    <location>
        <begin position="73"/>
        <end position="93"/>
    </location>
</feature>
<dbReference type="AlphaFoldDB" id="A0A813EGZ9"/>
<keyword evidence="3" id="KW-1185">Reference proteome</keyword>
<comment type="caution">
    <text evidence="2">The sequence shown here is derived from an EMBL/GenBank/DDBJ whole genome shotgun (WGS) entry which is preliminary data.</text>
</comment>
<feature type="compositionally biased region" description="Basic and acidic residues" evidence="1">
    <location>
        <begin position="7"/>
        <end position="21"/>
    </location>
</feature>
<protein>
    <submittedName>
        <fullName evidence="2">Uncharacterized protein</fullName>
    </submittedName>
</protein>
<accession>A0A813EGZ9</accession>
<feature type="non-terminal residue" evidence="2">
    <location>
        <position position="1"/>
    </location>
</feature>
<organism evidence="2 3">
    <name type="scientific">Polarella glacialis</name>
    <name type="common">Dinoflagellate</name>
    <dbReference type="NCBI Taxonomy" id="89957"/>
    <lineage>
        <taxon>Eukaryota</taxon>
        <taxon>Sar</taxon>
        <taxon>Alveolata</taxon>
        <taxon>Dinophyceae</taxon>
        <taxon>Suessiales</taxon>
        <taxon>Suessiaceae</taxon>
        <taxon>Polarella</taxon>
    </lineage>
</organism>
<proteinExistence type="predicted"/>
<name>A0A813EGZ9_POLGL</name>